<dbReference type="Gene3D" id="2.40.390.10">
    <property type="entry name" value="CV3147-like"/>
    <property type="match status" value="1"/>
</dbReference>
<evidence type="ECO:0000259" key="2">
    <source>
        <dbReference type="Pfam" id="PF20906"/>
    </source>
</evidence>
<dbReference type="Pfam" id="PF20906">
    <property type="entry name" value="S-Me-THD_C"/>
    <property type="match status" value="1"/>
</dbReference>
<evidence type="ECO:0000313" key="3">
    <source>
        <dbReference type="EMBL" id="SHO66894.1"/>
    </source>
</evidence>
<dbReference type="Pfam" id="PF06032">
    <property type="entry name" value="S-Me-THD_N"/>
    <property type="match status" value="1"/>
</dbReference>
<evidence type="ECO:0000313" key="4">
    <source>
        <dbReference type="Proteomes" id="UP000186406"/>
    </source>
</evidence>
<dbReference type="EMBL" id="FRXO01000008">
    <property type="protein sequence ID" value="SHO66894.1"/>
    <property type="molecule type" value="Genomic_DNA"/>
</dbReference>
<dbReference type="InterPro" id="IPR010318">
    <property type="entry name" value="S-Me-THD_N"/>
</dbReference>
<dbReference type="STRING" id="1123029.SAMN02745172_03554"/>
<dbReference type="InterPro" id="IPR027479">
    <property type="entry name" value="S-Me-THD_N_sf"/>
</dbReference>
<dbReference type="RefSeq" id="WP_073631180.1">
    <property type="nucleotide sequence ID" value="NZ_FRXO01000008.1"/>
</dbReference>
<organism evidence="3 4">
    <name type="scientific">Pseudoxanthobacter soli DSM 19599</name>
    <dbReference type="NCBI Taxonomy" id="1123029"/>
    <lineage>
        <taxon>Bacteria</taxon>
        <taxon>Pseudomonadati</taxon>
        <taxon>Pseudomonadota</taxon>
        <taxon>Alphaproteobacteria</taxon>
        <taxon>Hyphomicrobiales</taxon>
        <taxon>Segnochrobactraceae</taxon>
        <taxon>Pseudoxanthobacter</taxon>
    </lineage>
</organism>
<evidence type="ECO:0008006" key="5">
    <source>
        <dbReference type="Google" id="ProtNLM"/>
    </source>
</evidence>
<name>A0A1M7ZPR0_9HYPH</name>
<dbReference type="InterPro" id="IPR024071">
    <property type="entry name" value="S-Me-THD_C_sf"/>
</dbReference>
<evidence type="ECO:0000259" key="1">
    <source>
        <dbReference type="Pfam" id="PF06032"/>
    </source>
</evidence>
<dbReference type="OrthoDB" id="7441206at2"/>
<sequence>MRELDYDELEALAIGAGVLGTGGGNHPHLELMCAQADYRRGRRISLVDPNELADDARVAVVCIMGAPLVTKERLPEPQSICRAVRRMEAHTGRPFDAIMSIEIGGENAFFAMLVGMELGLPVVDADTMGRAFPEAQMASFAIRGLDVAPFAIADVRDNEVLIARAESATRVERIGRRIAVEFGSIAGTCTAPRSGAEVKAHAILHSVSRAIAMGRTIQQARAAGTDPVAALVGGAHARLVFSGKVEDVSRRTEGGFVRGTVRFAGSGAHHARELVVDFQNEFSVARLDGALVASVPDLITVLDEENAEAIGAEVIRYGQRVAVVVLAADPIMRSPEGLNVVGPRAFGYDFDYRRFEELAS</sequence>
<dbReference type="InterPro" id="IPR048350">
    <property type="entry name" value="S-Me-THD-like_C"/>
</dbReference>
<protein>
    <recommendedName>
        <fullName evidence="5">DUF917 domain-containing protein</fullName>
    </recommendedName>
</protein>
<feature type="domain" description="S-Me-THD N-terminal" evidence="1">
    <location>
        <begin position="8"/>
        <end position="163"/>
    </location>
</feature>
<keyword evidence="4" id="KW-1185">Reference proteome</keyword>
<reference evidence="3 4" key="1">
    <citation type="submission" date="2016-12" db="EMBL/GenBank/DDBJ databases">
        <authorList>
            <person name="Song W.-J."/>
            <person name="Kurnit D.M."/>
        </authorList>
    </citation>
    <scope>NUCLEOTIDE SEQUENCE [LARGE SCALE GENOMIC DNA]</scope>
    <source>
        <strain evidence="3 4">DSM 19599</strain>
    </source>
</reference>
<proteinExistence type="predicted"/>
<dbReference type="Gene3D" id="3.40.1610.10">
    <property type="entry name" value="CV3147-like domain"/>
    <property type="match status" value="1"/>
</dbReference>
<dbReference type="AlphaFoldDB" id="A0A1M7ZPR0"/>
<dbReference type="SUPFAM" id="SSF160991">
    <property type="entry name" value="CV3147-like"/>
    <property type="match status" value="1"/>
</dbReference>
<gene>
    <name evidence="3" type="ORF">SAMN02745172_03554</name>
</gene>
<dbReference type="Proteomes" id="UP000186406">
    <property type="component" value="Unassembled WGS sequence"/>
</dbReference>
<accession>A0A1M7ZPR0</accession>
<feature type="domain" description="S-Me-THD-like C-terminal" evidence="2">
    <location>
        <begin position="168"/>
        <end position="353"/>
    </location>
</feature>